<name>A0A383WP94_TETOB</name>
<reference evidence="1 2" key="1">
    <citation type="submission" date="2016-10" db="EMBL/GenBank/DDBJ databases">
        <authorList>
            <person name="Cai Z."/>
        </authorList>
    </citation>
    <scope>NUCLEOTIDE SEQUENCE [LARGE SCALE GENOMIC DNA]</scope>
</reference>
<organism evidence="1 2">
    <name type="scientific">Tetradesmus obliquus</name>
    <name type="common">Green alga</name>
    <name type="synonym">Acutodesmus obliquus</name>
    <dbReference type="NCBI Taxonomy" id="3088"/>
    <lineage>
        <taxon>Eukaryota</taxon>
        <taxon>Viridiplantae</taxon>
        <taxon>Chlorophyta</taxon>
        <taxon>core chlorophytes</taxon>
        <taxon>Chlorophyceae</taxon>
        <taxon>CS clade</taxon>
        <taxon>Sphaeropleales</taxon>
        <taxon>Scenedesmaceae</taxon>
        <taxon>Tetradesmus</taxon>
    </lineage>
</organism>
<dbReference type="AlphaFoldDB" id="A0A383WP94"/>
<keyword evidence="2" id="KW-1185">Reference proteome</keyword>
<sequence length="245" mass="27194">MELRTFKGGYANIMQEQGFQETSAKPISEAKLQQLVGQPVEEADCYQQLTPQQQQQQPWHVEALLRRDACIAQYLWDSKRRPAETGQLQSAQVEVNLSASSGGQVVTQPSVSKMCHASHSSRRPRPVDVQGAAGQQLATLLLQYQQCLQRSGRSIGTFLFSPLQPNRLDLQEDQGLSTAAMEQRVIGHLKRLHLYEGETLYSIKRGAMQHAVHVCGVSLQAVGEAADIETPAVVATYVDPYMHVR</sequence>
<accession>A0A383WP94</accession>
<dbReference type="Proteomes" id="UP000256970">
    <property type="component" value="Unassembled WGS sequence"/>
</dbReference>
<proteinExistence type="predicted"/>
<evidence type="ECO:0000313" key="1">
    <source>
        <dbReference type="EMBL" id="SZX78536.1"/>
    </source>
</evidence>
<dbReference type="EMBL" id="FNXT01001325">
    <property type="protein sequence ID" value="SZX78536.1"/>
    <property type="molecule type" value="Genomic_DNA"/>
</dbReference>
<protein>
    <submittedName>
        <fullName evidence="1">Uncharacterized protein</fullName>
    </submittedName>
</protein>
<gene>
    <name evidence="1" type="ORF">BQ4739_LOCUS18858</name>
</gene>
<evidence type="ECO:0000313" key="2">
    <source>
        <dbReference type="Proteomes" id="UP000256970"/>
    </source>
</evidence>